<evidence type="ECO:0000256" key="4">
    <source>
        <dbReference type="ARBA" id="ARBA00022989"/>
    </source>
</evidence>
<dbReference type="GO" id="GO:0005886">
    <property type="term" value="C:plasma membrane"/>
    <property type="evidence" value="ECO:0007669"/>
    <property type="project" value="TreeGrafter"/>
</dbReference>
<keyword evidence="3 6" id="KW-0812">Transmembrane</keyword>
<accession>A0A1Q8ZXZ9</accession>
<name>A0A1Q8ZXZ9_9HYPH</name>
<organism evidence="7 8">
    <name type="scientific">Rhizobium oryziradicis</name>
    <dbReference type="NCBI Taxonomy" id="1867956"/>
    <lineage>
        <taxon>Bacteria</taxon>
        <taxon>Pseudomonadati</taxon>
        <taxon>Pseudomonadota</taxon>
        <taxon>Alphaproteobacteria</taxon>
        <taxon>Hyphomicrobiales</taxon>
        <taxon>Rhizobiaceae</taxon>
        <taxon>Rhizobium/Agrobacterium group</taxon>
        <taxon>Rhizobium</taxon>
    </lineage>
</organism>
<comment type="caution">
    <text evidence="7">The sequence shown here is derived from an EMBL/GenBank/DDBJ whole genome shotgun (WGS) entry which is preliminary data.</text>
</comment>
<dbReference type="EMBL" id="MKIM01000019">
    <property type="protein sequence ID" value="OLP46795.1"/>
    <property type="molecule type" value="Genomic_DNA"/>
</dbReference>
<dbReference type="Proteomes" id="UP000186894">
    <property type="component" value="Unassembled WGS sequence"/>
</dbReference>
<evidence type="ECO:0000256" key="2">
    <source>
        <dbReference type="ARBA" id="ARBA00022448"/>
    </source>
</evidence>
<feature type="transmembrane region" description="Helical" evidence="6">
    <location>
        <begin position="394"/>
        <end position="418"/>
    </location>
</feature>
<sequence>MSFIRHRSRSGIAFYDDQNWEFSEAESGVIPGAPPSPDHPLARRIVYGFTGVLVAITGGLGNALVVANLPYLQGALGLNLSEIAWLPTVYLITSSITGFILIKYRQQFGIRSFCIVFLMLYAATVFAHLFVDSMASAIAVRAASGISGAALTVLGVFYINQSLPIQYRQTAVALGIGLPQLALPLARLFPISGLALSNWHGIYLFELGLSLLSLAAVLYVRLPPNKRVKVFETLDALTFGFYACAIACFGAAVGMGSYFWWTDTPWIGWLLAISAPCMAMALGIEYCRARPLIDVRWLGKFVLLRFAIVTIIARIVFSEQTTGAIGLLRGFGLTNDDIRPLSLCILLAAILGVVVGAIAAGPTRLTPLVMMAVGLVAVASFMDTSISDMTRAPQLIVTQSLIAFATTVFIGPSFLFGLSKVLAEGGSKMTSFIALFGITQSLGSLIGVAFVQTSVLYRQQFHLQSFDAQLAKDNPLVTNEITRLSHGLASTVQDPTLRFAESVAALGQRALLEAQVAAYADVFYIIFILASLVALFLLGVILHERLLKTPSDKAAQ</sequence>
<feature type="transmembrane region" description="Helical" evidence="6">
    <location>
        <begin position="171"/>
        <end position="189"/>
    </location>
</feature>
<dbReference type="SUPFAM" id="SSF103473">
    <property type="entry name" value="MFS general substrate transporter"/>
    <property type="match status" value="1"/>
</dbReference>
<keyword evidence="2" id="KW-0813">Transport</keyword>
<evidence type="ECO:0000256" key="1">
    <source>
        <dbReference type="ARBA" id="ARBA00004127"/>
    </source>
</evidence>
<dbReference type="AlphaFoldDB" id="A0A1Q8ZXZ9"/>
<feature type="transmembrane region" description="Helical" evidence="6">
    <location>
        <begin position="45"/>
        <end position="71"/>
    </location>
</feature>
<dbReference type="Pfam" id="PF07690">
    <property type="entry name" value="MFS_1"/>
    <property type="match status" value="1"/>
</dbReference>
<protein>
    <recommendedName>
        <fullName evidence="9">MFS transporter</fullName>
    </recommendedName>
</protein>
<feature type="transmembrane region" description="Helical" evidence="6">
    <location>
        <begin position="430"/>
        <end position="451"/>
    </location>
</feature>
<dbReference type="GO" id="GO:0022857">
    <property type="term" value="F:transmembrane transporter activity"/>
    <property type="evidence" value="ECO:0007669"/>
    <property type="project" value="InterPro"/>
</dbReference>
<feature type="transmembrane region" description="Helical" evidence="6">
    <location>
        <begin position="234"/>
        <end position="260"/>
    </location>
</feature>
<feature type="transmembrane region" description="Helical" evidence="6">
    <location>
        <begin position="201"/>
        <end position="222"/>
    </location>
</feature>
<feature type="transmembrane region" description="Helical" evidence="6">
    <location>
        <begin position="298"/>
        <end position="318"/>
    </location>
</feature>
<feature type="transmembrane region" description="Helical" evidence="6">
    <location>
        <begin position="522"/>
        <end position="542"/>
    </location>
</feature>
<dbReference type="STRING" id="1867956.BJF95_15390"/>
<reference evidence="7 8" key="1">
    <citation type="submission" date="2016-09" db="EMBL/GenBank/DDBJ databases">
        <title>Rhizobium oryziradicis sp. nov., isolated from the root of rice.</title>
        <authorList>
            <person name="Zhao J."/>
            <person name="Zhang X."/>
        </authorList>
    </citation>
    <scope>NUCLEOTIDE SEQUENCE [LARGE SCALE GENOMIC DNA]</scope>
    <source>
        <strain evidence="7 8">N19</strain>
    </source>
</reference>
<keyword evidence="8" id="KW-1185">Reference proteome</keyword>
<keyword evidence="4 6" id="KW-1133">Transmembrane helix</keyword>
<dbReference type="PANTHER" id="PTHR23501">
    <property type="entry name" value="MAJOR FACILITATOR SUPERFAMILY"/>
    <property type="match status" value="1"/>
</dbReference>
<dbReference type="GO" id="GO:0012505">
    <property type="term" value="C:endomembrane system"/>
    <property type="evidence" value="ECO:0007669"/>
    <property type="project" value="UniProtKB-SubCell"/>
</dbReference>
<feature type="transmembrane region" description="Helical" evidence="6">
    <location>
        <begin position="83"/>
        <end position="101"/>
    </location>
</feature>
<feature type="transmembrane region" description="Helical" evidence="6">
    <location>
        <begin position="365"/>
        <end position="382"/>
    </location>
</feature>
<evidence type="ECO:0000313" key="7">
    <source>
        <dbReference type="EMBL" id="OLP46795.1"/>
    </source>
</evidence>
<evidence type="ECO:0000256" key="5">
    <source>
        <dbReference type="ARBA" id="ARBA00023136"/>
    </source>
</evidence>
<feature type="transmembrane region" description="Helical" evidence="6">
    <location>
        <begin position="113"/>
        <end position="131"/>
    </location>
</feature>
<evidence type="ECO:0000256" key="3">
    <source>
        <dbReference type="ARBA" id="ARBA00022692"/>
    </source>
</evidence>
<dbReference type="InterPro" id="IPR011701">
    <property type="entry name" value="MFS"/>
</dbReference>
<dbReference type="PANTHER" id="PTHR23501:SF191">
    <property type="entry name" value="VACUOLAR BASIC AMINO ACID TRANSPORTER 4"/>
    <property type="match status" value="1"/>
</dbReference>
<evidence type="ECO:0000313" key="8">
    <source>
        <dbReference type="Proteomes" id="UP000186894"/>
    </source>
</evidence>
<proteinExistence type="predicted"/>
<feature type="transmembrane region" description="Helical" evidence="6">
    <location>
        <begin position="137"/>
        <end position="159"/>
    </location>
</feature>
<evidence type="ECO:0008006" key="9">
    <source>
        <dbReference type="Google" id="ProtNLM"/>
    </source>
</evidence>
<evidence type="ECO:0000256" key="6">
    <source>
        <dbReference type="SAM" id="Phobius"/>
    </source>
</evidence>
<gene>
    <name evidence="7" type="ORF">BJF95_15390</name>
</gene>
<dbReference type="InterPro" id="IPR036259">
    <property type="entry name" value="MFS_trans_sf"/>
</dbReference>
<keyword evidence="5 6" id="KW-0472">Membrane</keyword>
<feature type="transmembrane region" description="Helical" evidence="6">
    <location>
        <begin position="338"/>
        <end position="358"/>
    </location>
</feature>
<dbReference type="Gene3D" id="1.20.1250.20">
    <property type="entry name" value="MFS general substrate transporter like domains"/>
    <property type="match status" value="1"/>
</dbReference>
<comment type="subcellular location">
    <subcellularLocation>
        <location evidence="1">Endomembrane system</location>
        <topology evidence="1">Multi-pass membrane protein</topology>
    </subcellularLocation>
</comment>
<feature type="transmembrane region" description="Helical" evidence="6">
    <location>
        <begin position="266"/>
        <end position="286"/>
    </location>
</feature>